<dbReference type="OrthoDB" id="7457784at2"/>
<dbReference type="Gene3D" id="3.40.50.10540">
    <property type="entry name" value="Crotonobetainyl-coa:carnitine coa-transferase, domain 1"/>
    <property type="match status" value="1"/>
</dbReference>
<dbReference type="InterPro" id="IPR003673">
    <property type="entry name" value="CoA-Trfase_fam_III"/>
</dbReference>
<organism evidence="2 3">
    <name type="scientific">Vineibacter terrae</name>
    <dbReference type="NCBI Taxonomy" id="2586908"/>
    <lineage>
        <taxon>Bacteria</taxon>
        <taxon>Pseudomonadati</taxon>
        <taxon>Pseudomonadota</taxon>
        <taxon>Alphaproteobacteria</taxon>
        <taxon>Hyphomicrobiales</taxon>
        <taxon>Vineibacter</taxon>
    </lineage>
</organism>
<dbReference type="InterPro" id="IPR044855">
    <property type="entry name" value="CoA-Trfase_III_dom3_sf"/>
</dbReference>
<dbReference type="InterPro" id="IPR023606">
    <property type="entry name" value="CoA-Trfase_III_dom_1_sf"/>
</dbReference>
<evidence type="ECO:0000313" key="2">
    <source>
        <dbReference type="EMBL" id="TXL71854.1"/>
    </source>
</evidence>
<dbReference type="Pfam" id="PF02515">
    <property type="entry name" value="CoA_transf_3"/>
    <property type="match status" value="1"/>
</dbReference>
<evidence type="ECO:0000313" key="3">
    <source>
        <dbReference type="Proteomes" id="UP000321638"/>
    </source>
</evidence>
<dbReference type="EMBL" id="VDUZ01000038">
    <property type="protein sequence ID" value="TXL71854.1"/>
    <property type="molecule type" value="Genomic_DNA"/>
</dbReference>
<accession>A0A5C8PFC4</accession>
<gene>
    <name evidence="2" type="ORF">FHP25_27820</name>
</gene>
<keyword evidence="3" id="KW-1185">Reference proteome</keyword>
<keyword evidence="1 2" id="KW-0808">Transferase</keyword>
<dbReference type="InterPro" id="IPR050483">
    <property type="entry name" value="CoA-transferase_III_domain"/>
</dbReference>
<sequence length="453" mass="48631">MSVRFARAPVAARDGGVPNPAQPVRSRLAGMLSAWLCALPATDDIGGPSMLGPRRILLSYDAPFAGLKVVDLSQGIAGPYCGMMLAQHGANVIKVETTEGAGDWSRGLGVRYGNHSVFSIVGNMGKRSVALNLKTEAGRDVLWRLLDEADVFMEGFRPGVIKRLGFDYEAVSARVPRLLYVSISGFGQSGPLAERPATDPVLQAYTGMMVENRGEDGIPHRVPVIVVDMSTALYAFQAVSAALYARRDQPRGRFIEISLMQAAAALQSIRMMACHLEGGTMKPGAVPGGVFKTADGWISMAVINDRDWLAMCEAMELPQLGRDERFATPAARVADPEALYAIVRPALAARPTQHWAERFGAARLMYERLNSYAEFMAQPHVEATRLIHWLNQPGMTQPVPMPILPGAVMPADGTPGATAPVCGQHTEAVLREHGYSPDEISGLMAGGAIASAR</sequence>
<dbReference type="Gene3D" id="3.30.1540.10">
    <property type="entry name" value="formyl-coa transferase, domain 3"/>
    <property type="match status" value="1"/>
</dbReference>
<evidence type="ECO:0000256" key="1">
    <source>
        <dbReference type="ARBA" id="ARBA00022679"/>
    </source>
</evidence>
<dbReference type="SUPFAM" id="SSF89796">
    <property type="entry name" value="CoA-transferase family III (CaiB/BaiF)"/>
    <property type="match status" value="1"/>
</dbReference>
<reference evidence="2 3" key="1">
    <citation type="submission" date="2019-06" db="EMBL/GenBank/DDBJ databases">
        <title>New taxonomy in bacterial strain CC-CFT640, isolated from vineyard.</title>
        <authorList>
            <person name="Lin S.-Y."/>
            <person name="Tsai C.-F."/>
            <person name="Young C.-C."/>
        </authorList>
    </citation>
    <scope>NUCLEOTIDE SEQUENCE [LARGE SCALE GENOMIC DNA]</scope>
    <source>
        <strain evidence="2 3">CC-CFT640</strain>
    </source>
</reference>
<dbReference type="PANTHER" id="PTHR48207:SF3">
    <property type="entry name" value="SUCCINATE--HYDROXYMETHYLGLUTARATE COA-TRANSFERASE"/>
    <property type="match status" value="1"/>
</dbReference>
<name>A0A5C8PFC4_9HYPH</name>
<protein>
    <submittedName>
        <fullName evidence="2">CoA transferase</fullName>
    </submittedName>
</protein>
<comment type="caution">
    <text evidence="2">The sequence shown here is derived from an EMBL/GenBank/DDBJ whole genome shotgun (WGS) entry which is preliminary data.</text>
</comment>
<dbReference type="Proteomes" id="UP000321638">
    <property type="component" value="Unassembled WGS sequence"/>
</dbReference>
<proteinExistence type="predicted"/>
<dbReference type="PANTHER" id="PTHR48207">
    <property type="entry name" value="SUCCINATE--HYDROXYMETHYLGLUTARATE COA-TRANSFERASE"/>
    <property type="match status" value="1"/>
</dbReference>
<dbReference type="AlphaFoldDB" id="A0A5C8PFC4"/>
<dbReference type="GO" id="GO:0008410">
    <property type="term" value="F:CoA-transferase activity"/>
    <property type="evidence" value="ECO:0007669"/>
    <property type="project" value="TreeGrafter"/>
</dbReference>